<reference evidence="2 3" key="1">
    <citation type="journal article" date="2016" name="Genome Biol. Evol.">
        <title>Divergent and convergent evolution of fungal pathogenicity.</title>
        <authorList>
            <person name="Shang Y."/>
            <person name="Xiao G."/>
            <person name="Zheng P."/>
            <person name="Cen K."/>
            <person name="Zhan S."/>
            <person name="Wang C."/>
        </authorList>
    </citation>
    <scope>NUCLEOTIDE SEQUENCE [LARGE SCALE GENOMIC DNA]</scope>
    <source>
        <strain evidence="2 3">RCEF 1005</strain>
    </source>
</reference>
<dbReference type="STRING" id="1081108.A0A168GXX3"/>
<proteinExistence type="predicted"/>
<sequence>MAGKLAPLALLGLALAVPYFIGYFSFANGLLPLVDKIFEKGKFPDGTPLRTHWLGQHKLDELISKLVAFFWPISAFQHPGLFLHSLAFSGTFAAGWTLVTLETWRSGNAWTLSGFSVHLGLAAQVLTFAFATPVYGFLHLVTSSTASTPSRANMRIPYAVLKSLPIVFFVGNAIPSIAMVLPYSSWNTVEVKQLLTAVWQPWPAYTAFGLTAANFLLGGLFSAGNGSSPDARKKSAGALRYIYAIAFGNAALSHLIAATVTIGTVVAPKIFHPDYVVALHPAKLLETLLPWSVSPVAQIQTLGDGVHNFLRWDYNIGTASLLLWTSVLYARAYRHYEGKDVGALSFLSKIATLSAIVGPAAAAVELMWEREEFVLQSEDKALVTKKKN</sequence>
<evidence type="ECO:0008006" key="4">
    <source>
        <dbReference type="Google" id="ProtNLM"/>
    </source>
</evidence>
<dbReference type="EMBL" id="AZHF01000004">
    <property type="protein sequence ID" value="OAA77059.1"/>
    <property type="molecule type" value="Genomic_DNA"/>
</dbReference>
<feature type="transmembrane region" description="Helical" evidence="1">
    <location>
        <begin position="119"/>
        <end position="138"/>
    </location>
</feature>
<gene>
    <name evidence="2" type="ORF">LEL_06743</name>
</gene>
<feature type="transmembrane region" description="Helical" evidence="1">
    <location>
        <begin position="81"/>
        <end position="99"/>
    </location>
</feature>
<keyword evidence="3" id="KW-1185">Reference proteome</keyword>
<keyword evidence="1" id="KW-0472">Membrane</keyword>
<feature type="transmembrane region" description="Helical" evidence="1">
    <location>
        <begin position="202"/>
        <end position="221"/>
    </location>
</feature>
<keyword evidence="1" id="KW-0812">Transmembrane</keyword>
<name>A0A168GXX3_CORDF</name>
<comment type="caution">
    <text evidence="2">The sequence shown here is derived from an EMBL/GenBank/DDBJ whole genome shotgun (WGS) entry which is preliminary data.</text>
</comment>
<evidence type="ECO:0000256" key="1">
    <source>
        <dbReference type="SAM" id="Phobius"/>
    </source>
</evidence>
<evidence type="ECO:0000313" key="3">
    <source>
        <dbReference type="Proteomes" id="UP000076881"/>
    </source>
</evidence>
<feature type="transmembrane region" description="Helical" evidence="1">
    <location>
        <begin position="159"/>
        <end position="182"/>
    </location>
</feature>
<accession>A0A168GXX3</accession>
<dbReference type="AlphaFoldDB" id="A0A168GXX3"/>
<feature type="transmembrane region" description="Helical" evidence="1">
    <location>
        <begin position="344"/>
        <end position="368"/>
    </location>
</feature>
<feature type="transmembrane region" description="Helical" evidence="1">
    <location>
        <begin position="241"/>
        <end position="267"/>
    </location>
</feature>
<dbReference type="Proteomes" id="UP000076881">
    <property type="component" value="Unassembled WGS sequence"/>
</dbReference>
<feature type="transmembrane region" description="Helical" evidence="1">
    <location>
        <begin position="314"/>
        <end position="332"/>
    </location>
</feature>
<evidence type="ECO:0000313" key="2">
    <source>
        <dbReference type="EMBL" id="OAA77059.1"/>
    </source>
</evidence>
<protein>
    <recommendedName>
        <fullName evidence="4">AtmA protein</fullName>
    </recommendedName>
</protein>
<keyword evidence="1" id="KW-1133">Transmembrane helix</keyword>
<feature type="transmembrane region" description="Helical" evidence="1">
    <location>
        <begin position="6"/>
        <end position="26"/>
    </location>
</feature>
<organism evidence="2 3">
    <name type="scientific">Akanthomyces lecanii RCEF 1005</name>
    <dbReference type="NCBI Taxonomy" id="1081108"/>
    <lineage>
        <taxon>Eukaryota</taxon>
        <taxon>Fungi</taxon>
        <taxon>Dikarya</taxon>
        <taxon>Ascomycota</taxon>
        <taxon>Pezizomycotina</taxon>
        <taxon>Sordariomycetes</taxon>
        <taxon>Hypocreomycetidae</taxon>
        <taxon>Hypocreales</taxon>
        <taxon>Cordycipitaceae</taxon>
        <taxon>Akanthomyces</taxon>
        <taxon>Cordyceps confragosa</taxon>
    </lineage>
</organism>
<dbReference type="OrthoDB" id="72269at2759"/>